<gene>
    <name evidence="6" type="ORF">GCM10025867_36160</name>
</gene>
<dbReference type="PROSITE" id="PS50977">
    <property type="entry name" value="HTH_TETR_2"/>
    <property type="match status" value="1"/>
</dbReference>
<dbReference type="Gene3D" id="1.10.10.60">
    <property type="entry name" value="Homeodomain-like"/>
    <property type="match status" value="1"/>
</dbReference>
<reference evidence="7" key="1">
    <citation type="journal article" date="2019" name="Int. J. Syst. Evol. Microbiol.">
        <title>The Global Catalogue of Microorganisms (GCM) 10K type strain sequencing project: providing services to taxonomists for standard genome sequencing and annotation.</title>
        <authorList>
            <consortium name="The Broad Institute Genomics Platform"/>
            <consortium name="The Broad Institute Genome Sequencing Center for Infectious Disease"/>
            <person name="Wu L."/>
            <person name="Ma J."/>
        </authorList>
    </citation>
    <scope>NUCLEOTIDE SEQUENCE [LARGE SCALE GENOMIC DNA]</scope>
    <source>
        <strain evidence="7">NBRC 108728</strain>
    </source>
</reference>
<evidence type="ECO:0000313" key="6">
    <source>
        <dbReference type="EMBL" id="BDZ51375.1"/>
    </source>
</evidence>
<protein>
    <submittedName>
        <fullName evidence="6">TetR family transcriptional regulator</fullName>
    </submittedName>
</protein>
<dbReference type="Pfam" id="PF00440">
    <property type="entry name" value="TetR_N"/>
    <property type="match status" value="1"/>
</dbReference>
<evidence type="ECO:0000259" key="5">
    <source>
        <dbReference type="PROSITE" id="PS50977"/>
    </source>
</evidence>
<feature type="domain" description="HTH tetR-type" evidence="5">
    <location>
        <begin position="5"/>
        <end position="65"/>
    </location>
</feature>
<evidence type="ECO:0000256" key="1">
    <source>
        <dbReference type="ARBA" id="ARBA00023015"/>
    </source>
</evidence>
<accession>A0ABM8GSC0</accession>
<keyword evidence="1" id="KW-0805">Transcription regulation</keyword>
<organism evidence="6 7">
    <name type="scientific">Frondihabitans sucicola</name>
    <dbReference type="NCBI Taxonomy" id="1268041"/>
    <lineage>
        <taxon>Bacteria</taxon>
        <taxon>Bacillati</taxon>
        <taxon>Actinomycetota</taxon>
        <taxon>Actinomycetes</taxon>
        <taxon>Micrococcales</taxon>
        <taxon>Microbacteriaceae</taxon>
        <taxon>Frondihabitans</taxon>
    </lineage>
</organism>
<dbReference type="SUPFAM" id="SSF48498">
    <property type="entry name" value="Tetracyclin repressor-like, C-terminal domain"/>
    <property type="match status" value="1"/>
</dbReference>
<feature type="DNA-binding region" description="H-T-H motif" evidence="4">
    <location>
        <begin position="28"/>
        <end position="47"/>
    </location>
</feature>
<sequence length="196" mass="20847">MPRVPLSSAGIIAAAADLADHDGFDTVVLSDVARALGVQTASLYNHVHDRAAVLDGIHELALGELAEAIAASVAGRSRADALIGLGEAQRDYARRFPGRWAALQRVASPTTVKSEPARRLATLTLAVLRGYELPEARLVHAVRMLGAMVNGFVALERTGGFDHRDPESEVSWGFALDALDTVFTAWGSLEKKAGRP</sequence>
<keyword evidence="3" id="KW-0804">Transcription</keyword>
<dbReference type="Proteomes" id="UP001321486">
    <property type="component" value="Chromosome"/>
</dbReference>
<dbReference type="InterPro" id="IPR036271">
    <property type="entry name" value="Tet_transcr_reg_TetR-rel_C_sf"/>
</dbReference>
<name>A0ABM8GSC0_9MICO</name>
<evidence type="ECO:0000256" key="3">
    <source>
        <dbReference type="ARBA" id="ARBA00023163"/>
    </source>
</evidence>
<dbReference type="InterPro" id="IPR009057">
    <property type="entry name" value="Homeodomain-like_sf"/>
</dbReference>
<dbReference type="EMBL" id="AP027732">
    <property type="protein sequence ID" value="BDZ51375.1"/>
    <property type="molecule type" value="Genomic_DNA"/>
</dbReference>
<dbReference type="SUPFAM" id="SSF46689">
    <property type="entry name" value="Homeodomain-like"/>
    <property type="match status" value="1"/>
</dbReference>
<dbReference type="Gene3D" id="1.10.357.10">
    <property type="entry name" value="Tetracycline Repressor, domain 2"/>
    <property type="match status" value="1"/>
</dbReference>
<dbReference type="InterPro" id="IPR025996">
    <property type="entry name" value="MT1864/Rv1816-like_C"/>
</dbReference>
<dbReference type="Pfam" id="PF13305">
    <property type="entry name" value="TetR_C_33"/>
    <property type="match status" value="1"/>
</dbReference>
<evidence type="ECO:0000256" key="4">
    <source>
        <dbReference type="PROSITE-ProRule" id="PRU00335"/>
    </source>
</evidence>
<keyword evidence="7" id="KW-1185">Reference proteome</keyword>
<proteinExistence type="predicted"/>
<dbReference type="InterPro" id="IPR001647">
    <property type="entry name" value="HTH_TetR"/>
</dbReference>
<dbReference type="RefSeq" id="WP_286344150.1">
    <property type="nucleotide sequence ID" value="NZ_AP027732.1"/>
</dbReference>
<keyword evidence="2 4" id="KW-0238">DNA-binding</keyword>
<evidence type="ECO:0000256" key="2">
    <source>
        <dbReference type="ARBA" id="ARBA00023125"/>
    </source>
</evidence>
<evidence type="ECO:0000313" key="7">
    <source>
        <dbReference type="Proteomes" id="UP001321486"/>
    </source>
</evidence>